<dbReference type="OrthoDB" id="6101375at2"/>
<dbReference type="GO" id="GO:0016787">
    <property type="term" value="F:hydrolase activity"/>
    <property type="evidence" value="ECO:0007669"/>
    <property type="project" value="UniProtKB-KW"/>
</dbReference>
<dbReference type="Pfam" id="PF00702">
    <property type="entry name" value="Hydrolase"/>
    <property type="match status" value="1"/>
</dbReference>
<dbReference type="Proteomes" id="UP000234530">
    <property type="component" value="Chromosome"/>
</dbReference>
<gene>
    <name evidence="2" type="ORF">CX676_07105</name>
</gene>
<organism evidence="2 3">
    <name type="scientific">Paracoccus zhejiangensis</name>
    <dbReference type="NCBI Taxonomy" id="1077935"/>
    <lineage>
        <taxon>Bacteria</taxon>
        <taxon>Pseudomonadati</taxon>
        <taxon>Pseudomonadota</taxon>
        <taxon>Alphaproteobacteria</taxon>
        <taxon>Rhodobacterales</taxon>
        <taxon>Paracoccaceae</taxon>
        <taxon>Paracoccus</taxon>
    </lineage>
</organism>
<keyword evidence="1 2" id="KW-0378">Hydrolase</keyword>
<dbReference type="KEGG" id="pzh:CX676_07105"/>
<evidence type="ECO:0000256" key="1">
    <source>
        <dbReference type="ARBA" id="ARBA00022801"/>
    </source>
</evidence>
<dbReference type="InterPro" id="IPR023198">
    <property type="entry name" value="PGP-like_dom2"/>
</dbReference>
<dbReference type="RefSeq" id="WP_101751999.1">
    <property type="nucleotide sequence ID" value="NZ_CP025430.1"/>
</dbReference>
<dbReference type="Gene3D" id="1.10.150.240">
    <property type="entry name" value="Putative phosphatase, domain 2"/>
    <property type="match status" value="1"/>
</dbReference>
<accession>A0A2H5EXC5</accession>
<dbReference type="SUPFAM" id="SSF56784">
    <property type="entry name" value="HAD-like"/>
    <property type="match status" value="1"/>
</dbReference>
<proteinExistence type="predicted"/>
<dbReference type="PANTHER" id="PTHR43316">
    <property type="entry name" value="HYDROLASE, HALOACID DELAHOGENASE-RELATED"/>
    <property type="match status" value="1"/>
</dbReference>
<dbReference type="Gene3D" id="3.40.50.1000">
    <property type="entry name" value="HAD superfamily/HAD-like"/>
    <property type="match status" value="1"/>
</dbReference>
<protein>
    <submittedName>
        <fullName evidence="2">HAD family hydrolase</fullName>
    </submittedName>
</protein>
<dbReference type="PANTHER" id="PTHR43316:SF8">
    <property type="entry name" value="HAD FAMILY HYDROLASE"/>
    <property type="match status" value="1"/>
</dbReference>
<dbReference type="InterPro" id="IPR036412">
    <property type="entry name" value="HAD-like_sf"/>
</dbReference>
<keyword evidence="3" id="KW-1185">Reference proteome</keyword>
<dbReference type="EMBL" id="CP025430">
    <property type="protein sequence ID" value="AUH63958.1"/>
    <property type="molecule type" value="Genomic_DNA"/>
</dbReference>
<reference evidence="2 3" key="1">
    <citation type="journal article" date="2013" name="Antonie Van Leeuwenhoek">
        <title>Paracoccus zhejiangensis sp. nov., isolated from activated sludge in wastewater-treatment system.</title>
        <authorList>
            <person name="Wu Z.G."/>
            <person name="Zhang D.F."/>
            <person name="Liu Y.L."/>
            <person name="Wang F."/>
            <person name="Jiang X."/>
            <person name="Li C."/>
            <person name="Li S.P."/>
            <person name="Hong Q."/>
            <person name="Li W.J."/>
        </authorList>
    </citation>
    <scope>NUCLEOTIDE SEQUENCE [LARGE SCALE GENOMIC DNA]</scope>
    <source>
        <strain evidence="2 3">J6</strain>
    </source>
</reference>
<evidence type="ECO:0000313" key="2">
    <source>
        <dbReference type="EMBL" id="AUH63958.1"/>
    </source>
</evidence>
<evidence type="ECO:0000313" key="3">
    <source>
        <dbReference type="Proteomes" id="UP000234530"/>
    </source>
</evidence>
<dbReference type="InterPro" id="IPR051540">
    <property type="entry name" value="S-2-haloacid_dehalogenase"/>
</dbReference>
<dbReference type="AlphaFoldDB" id="A0A2H5EXC5"/>
<dbReference type="InterPro" id="IPR023214">
    <property type="entry name" value="HAD_sf"/>
</dbReference>
<name>A0A2H5EXC5_9RHOB</name>
<sequence length="228" mass="25266">MEWIGFDADDTLWENETFFRSTQAGFARLLEGHAPPERIAAHLFDTECRNLARYGYGIKGFMLSMVQTALELTENRLPGEAVAEILAMGQEMLAHPVHLLEGAAGAVEALSDRRRILITKGDVLDQERKIALSGLAERFDAIEIVQHKTPDAYAAVFARHGITPDRFLMAGNSMNSDVLPVLQAGGNAVLIPHDLTWLHEQGDDPDHPRFHRLERIADLPALVAKLTP</sequence>